<proteinExistence type="predicted"/>
<evidence type="ECO:0000313" key="2">
    <source>
        <dbReference type="Proteomes" id="UP000007437"/>
    </source>
</evidence>
<dbReference type="Proteomes" id="UP000007437">
    <property type="component" value="Chromosome"/>
</dbReference>
<accession>E5ANE1</accession>
<dbReference type="HOGENOM" id="CLU_3388551_0_0_4"/>
<dbReference type="STRING" id="882378.RBRH_00981"/>
<gene>
    <name evidence="1" type="ordered locus">RBRH_00981</name>
</gene>
<sequence length="32" mass="3892">MALAMLRFLDKTVCVKQQPLLLRQPYLFRQNR</sequence>
<dbReference type="AlphaFoldDB" id="E5ANE1"/>
<evidence type="ECO:0000313" key="1">
    <source>
        <dbReference type="EMBL" id="CBW76394.1"/>
    </source>
</evidence>
<dbReference type="EMBL" id="FR687359">
    <property type="protein sequence ID" value="CBW76394.1"/>
    <property type="molecule type" value="Genomic_DNA"/>
</dbReference>
<reference evidence="1 2" key="1">
    <citation type="journal article" date="2011" name="J. Bacteriol.">
        <title>Complete genome sequence of Burkholderia rhizoxinica, an endosymbiont of Rhizopus microsporus.</title>
        <authorList>
            <person name="Lackner G."/>
            <person name="Moebius N."/>
            <person name="Partida-Martinez L."/>
            <person name="Hertweck C."/>
        </authorList>
    </citation>
    <scope>NUCLEOTIDE SEQUENCE [LARGE SCALE GENOMIC DNA]</scope>
    <source>
        <strain evidence="2">DSM 19002 / CIP 109453 / HKI 454</strain>
    </source>
</reference>
<organism evidence="1 2">
    <name type="scientific">Mycetohabitans rhizoxinica (strain DSM 19002 / CIP 109453 / HKI 454)</name>
    <name type="common">Paraburkholderia rhizoxinica</name>
    <dbReference type="NCBI Taxonomy" id="882378"/>
    <lineage>
        <taxon>Bacteria</taxon>
        <taxon>Pseudomonadati</taxon>
        <taxon>Pseudomonadota</taxon>
        <taxon>Betaproteobacteria</taxon>
        <taxon>Burkholderiales</taxon>
        <taxon>Burkholderiaceae</taxon>
        <taxon>Mycetohabitans</taxon>
    </lineage>
</organism>
<name>E5ANE1_MYCRK</name>
<protein>
    <submittedName>
        <fullName evidence="1">Uncharacterized protein</fullName>
    </submittedName>
</protein>
<dbReference type="KEGG" id="brh:RBRH_00981"/>